<comment type="caution">
    <text evidence="2">The sequence shown here is derived from an EMBL/GenBank/DDBJ whole genome shotgun (WGS) entry which is preliminary data.</text>
</comment>
<evidence type="ECO:0000313" key="2">
    <source>
        <dbReference type="EMBL" id="KAL3691014.1"/>
    </source>
</evidence>
<reference evidence="2 3" key="1">
    <citation type="submission" date="2024-09" db="EMBL/GenBank/DDBJ databases">
        <title>Chromosome-scale assembly of Riccia sorocarpa.</title>
        <authorList>
            <person name="Paukszto L."/>
        </authorList>
    </citation>
    <scope>NUCLEOTIDE SEQUENCE [LARGE SCALE GENOMIC DNA]</scope>
    <source>
        <strain evidence="2">LP-2024</strain>
        <tissue evidence="2">Aerial parts of the thallus</tissue>
    </source>
</reference>
<sequence length="194" mass="21654">MWPLQRKSGGSSSTKPVTEPSNIIKLLLRKRYTKLGPAGDYEPSTSKFSLFGFGSARQPDQNDHTDTDEIREHGNDVDDGVSRMRRSASTSALRPDKAPRKMQRSLSATSMRRSAVQKFGDTYADLIWSATAHVAKPGRPKRVPARRAIAFEKVFGEPHDTVHINKSLQALHAELTARQRVKIIIIIRAAFSFV</sequence>
<name>A0ABD3HLA4_9MARC</name>
<keyword evidence="3" id="KW-1185">Reference proteome</keyword>
<evidence type="ECO:0000256" key="1">
    <source>
        <dbReference type="SAM" id="MobiDB-lite"/>
    </source>
</evidence>
<feature type="region of interest" description="Disordered" evidence="1">
    <location>
        <begin position="1"/>
        <end position="22"/>
    </location>
</feature>
<gene>
    <name evidence="2" type="ORF">R1sor_004665</name>
</gene>
<feature type="region of interest" description="Disordered" evidence="1">
    <location>
        <begin position="50"/>
        <end position="111"/>
    </location>
</feature>
<proteinExistence type="predicted"/>
<evidence type="ECO:0000313" key="3">
    <source>
        <dbReference type="Proteomes" id="UP001633002"/>
    </source>
</evidence>
<dbReference type="AlphaFoldDB" id="A0ABD3HLA4"/>
<dbReference type="EMBL" id="JBJQOH010000003">
    <property type="protein sequence ID" value="KAL3691014.1"/>
    <property type="molecule type" value="Genomic_DNA"/>
</dbReference>
<accession>A0ABD3HLA4</accession>
<feature type="compositionally biased region" description="Basic and acidic residues" evidence="1">
    <location>
        <begin position="60"/>
        <end position="82"/>
    </location>
</feature>
<organism evidence="2 3">
    <name type="scientific">Riccia sorocarpa</name>
    <dbReference type="NCBI Taxonomy" id="122646"/>
    <lineage>
        <taxon>Eukaryota</taxon>
        <taxon>Viridiplantae</taxon>
        <taxon>Streptophyta</taxon>
        <taxon>Embryophyta</taxon>
        <taxon>Marchantiophyta</taxon>
        <taxon>Marchantiopsida</taxon>
        <taxon>Marchantiidae</taxon>
        <taxon>Marchantiales</taxon>
        <taxon>Ricciaceae</taxon>
        <taxon>Riccia</taxon>
    </lineage>
</organism>
<protein>
    <submittedName>
        <fullName evidence="2">Uncharacterized protein</fullName>
    </submittedName>
</protein>
<dbReference type="Proteomes" id="UP001633002">
    <property type="component" value="Unassembled WGS sequence"/>
</dbReference>
<feature type="compositionally biased region" description="Polar residues" evidence="1">
    <location>
        <begin position="8"/>
        <end position="21"/>
    </location>
</feature>